<dbReference type="PANTHER" id="PTHR42693:SF49">
    <property type="entry name" value="SULFATASE N-TERMINAL DOMAIN-CONTAINING PROTEIN"/>
    <property type="match status" value="1"/>
</dbReference>
<comment type="caution">
    <text evidence="8">The sequence shown here is derived from an EMBL/GenBank/DDBJ whole genome shotgun (WGS) entry which is preliminary data.</text>
</comment>
<evidence type="ECO:0000256" key="1">
    <source>
        <dbReference type="ARBA" id="ARBA00001913"/>
    </source>
</evidence>
<dbReference type="PROSITE" id="PS00523">
    <property type="entry name" value="SULFATASE_1"/>
    <property type="match status" value="1"/>
</dbReference>
<keyword evidence="5" id="KW-0106">Calcium</keyword>
<proteinExistence type="inferred from homology"/>
<comment type="similarity">
    <text evidence="2">Belongs to the sulfatase family.</text>
</comment>
<feature type="transmembrane region" description="Helical" evidence="6">
    <location>
        <begin position="184"/>
        <end position="209"/>
    </location>
</feature>
<dbReference type="InterPro" id="IPR000917">
    <property type="entry name" value="Sulfatase_N"/>
</dbReference>
<keyword evidence="9" id="KW-1185">Reference proteome</keyword>
<dbReference type="Gene3D" id="3.40.720.10">
    <property type="entry name" value="Alkaline Phosphatase, subunit A"/>
    <property type="match status" value="1"/>
</dbReference>
<keyword evidence="6" id="KW-0472">Membrane</keyword>
<keyword evidence="3" id="KW-0479">Metal-binding</keyword>
<dbReference type="EMBL" id="WJQU01000003">
    <property type="protein sequence ID" value="KAJ6638392.1"/>
    <property type="molecule type" value="Genomic_DNA"/>
</dbReference>
<evidence type="ECO:0000256" key="2">
    <source>
        <dbReference type="ARBA" id="ARBA00008779"/>
    </source>
</evidence>
<keyword evidence="6" id="KW-0812">Transmembrane</keyword>
<dbReference type="Gene3D" id="1.10.287.550">
    <property type="entry name" value="Helix hairpin bin"/>
    <property type="match status" value="1"/>
</dbReference>
<evidence type="ECO:0000313" key="8">
    <source>
        <dbReference type="EMBL" id="KAJ6638392.1"/>
    </source>
</evidence>
<evidence type="ECO:0000256" key="5">
    <source>
        <dbReference type="ARBA" id="ARBA00022837"/>
    </source>
</evidence>
<evidence type="ECO:0000259" key="7">
    <source>
        <dbReference type="Pfam" id="PF00884"/>
    </source>
</evidence>
<evidence type="ECO:0000256" key="3">
    <source>
        <dbReference type="ARBA" id="ARBA00022723"/>
    </source>
</evidence>
<dbReference type="Pfam" id="PF00884">
    <property type="entry name" value="Sulfatase"/>
    <property type="match status" value="1"/>
</dbReference>
<accession>A0A9Q0MUR7</accession>
<evidence type="ECO:0000313" key="9">
    <source>
        <dbReference type="Proteomes" id="UP001151699"/>
    </source>
</evidence>
<keyword evidence="6" id="KW-1133">Transmembrane helix</keyword>
<dbReference type="InterPro" id="IPR050738">
    <property type="entry name" value="Sulfatase"/>
</dbReference>
<feature type="domain" description="Sulfatase N-terminal" evidence="7">
    <location>
        <begin position="23"/>
        <end position="419"/>
    </location>
</feature>
<dbReference type="GO" id="GO:0004065">
    <property type="term" value="F:arylsulfatase activity"/>
    <property type="evidence" value="ECO:0007669"/>
    <property type="project" value="TreeGrafter"/>
</dbReference>
<gene>
    <name evidence="8" type="primary">Sts</name>
    <name evidence="8" type="ORF">Bhyg_11127</name>
</gene>
<dbReference type="PROSITE" id="PS00149">
    <property type="entry name" value="SULFATASE_2"/>
    <property type="match status" value="1"/>
</dbReference>
<dbReference type="InterPro" id="IPR024607">
    <property type="entry name" value="Sulfatase_CS"/>
</dbReference>
<keyword evidence="4" id="KW-0378">Hydrolase</keyword>
<dbReference type="Pfam" id="PF14707">
    <property type="entry name" value="Sulfatase_C"/>
    <property type="match status" value="1"/>
</dbReference>
<dbReference type="SUPFAM" id="SSF53649">
    <property type="entry name" value="Alkaline phosphatase-like"/>
    <property type="match status" value="1"/>
</dbReference>
<dbReference type="GO" id="GO:0046872">
    <property type="term" value="F:metal ion binding"/>
    <property type="evidence" value="ECO:0007669"/>
    <property type="project" value="UniProtKB-KW"/>
</dbReference>
<dbReference type="InterPro" id="IPR017850">
    <property type="entry name" value="Alkaline_phosphatase_core_sf"/>
</dbReference>
<reference evidence="8" key="1">
    <citation type="submission" date="2022-07" db="EMBL/GenBank/DDBJ databases">
        <authorList>
            <person name="Trinca V."/>
            <person name="Uliana J.V.C."/>
            <person name="Torres T.T."/>
            <person name="Ward R.J."/>
            <person name="Monesi N."/>
        </authorList>
    </citation>
    <scope>NUCLEOTIDE SEQUENCE</scope>
    <source>
        <strain evidence="8">HSMRA1968</strain>
        <tissue evidence="8">Whole embryos</tissue>
    </source>
</reference>
<organism evidence="8 9">
    <name type="scientific">Pseudolycoriella hygida</name>
    <dbReference type="NCBI Taxonomy" id="35572"/>
    <lineage>
        <taxon>Eukaryota</taxon>
        <taxon>Metazoa</taxon>
        <taxon>Ecdysozoa</taxon>
        <taxon>Arthropoda</taxon>
        <taxon>Hexapoda</taxon>
        <taxon>Insecta</taxon>
        <taxon>Pterygota</taxon>
        <taxon>Neoptera</taxon>
        <taxon>Endopterygota</taxon>
        <taxon>Diptera</taxon>
        <taxon>Nematocera</taxon>
        <taxon>Sciaroidea</taxon>
        <taxon>Sciaridae</taxon>
        <taxon>Pseudolycoriella</taxon>
    </lineage>
</organism>
<comment type="cofactor">
    <cofactor evidence="1">
        <name>Ca(2+)</name>
        <dbReference type="ChEBI" id="CHEBI:29108"/>
    </cofactor>
</comment>
<protein>
    <submittedName>
        <fullName evidence="8">Steryl-sulfatase</fullName>
    </submittedName>
</protein>
<dbReference type="Proteomes" id="UP001151699">
    <property type="component" value="Chromosome X"/>
</dbReference>
<evidence type="ECO:0000256" key="4">
    <source>
        <dbReference type="ARBA" id="ARBA00022801"/>
    </source>
</evidence>
<evidence type="ECO:0000256" key="6">
    <source>
        <dbReference type="SAM" id="Phobius"/>
    </source>
</evidence>
<dbReference type="AlphaFoldDB" id="A0A9Q0MUR7"/>
<dbReference type="OrthoDB" id="103349at2759"/>
<sequence length="580" mass="64472">MRTLSGSIFVLLISIQIVFCVTPNILFLLVDDLGYGDLGCYGNDTIDSTNIDSLARQGVRYTQMYSAAPICTPSRGSLLTGRYAIRLGLTSDDNRFRTFNSPAQPGGLPHGETTIAEVAKQLGYRTGLIGKWHLGLGRMGEHLPTNHGFDTFFGMPVTNVQTCGNKKVYNLIGSKGEIQDRSFVLYWISLTGKVWLTIIVSATTAWFLARRLGFAIFFLGLVAFICSIWYTLSFTLLSPGSCLLYRNETIVEQPVHLENLTLRNTLESVAFMNDTILNHQKPFFLFMSYIKVHTALFTLPENSGRSKHGPYGDNVEELDWSVGEILQTLKKLKVENDTLIFFASDNGPFLERGVEAGFCGHATTASGRISEPLRGAKGQTWECGIRVPGIISWPGHIVPGQVIESVTSLLDVYPSLLEIWNVTSSSEYPLDGISLWPRIPLLKPNKSTNKGKERETLFHYCGSTITAVRRGKFKAHYWTAVWDEGFQACPSETICSCLGKKHTPPLLFDIESDPGEVLPLNVNKHLDVLSAMDDAVRKHKETLVPVTNQVEPLGLPWLFPCCNASGWTRFLRLVTNSCRC</sequence>
<name>A0A9Q0MUR7_9DIPT</name>
<dbReference type="PANTHER" id="PTHR42693">
    <property type="entry name" value="ARYLSULFATASE FAMILY MEMBER"/>
    <property type="match status" value="1"/>
</dbReference>
<dbReference type="Gene3D" id="3.30.1120.10">
    <property type="match status" value="1"/>
</dbReference>
<feature type="transmembrane region" description="Helical" evidence="6">
    <location>
        <begin position="216"/>
        <end position="237"/>
    </location>
</feature>